<evidence type="ECO:0000256" key="1">
    <source>
        <dbReference type="SAM" id="MobiDB-lite"/>
    </source>
</evidence>
<keyword evidence="2" id="KW-1133">Transmembrane helix</keyword>
<gene>
    <name evidence="4" type="ORF">BKA21_000912</name>
    <name evidence="3" type="ORF">Col01nite_23610</name>
</gene>
<dbReference type="EMBL" id="JACCBK010000001">
    <property type="protein sequence ID" value="NYD85363.1"/>
    <property type="molecule type" value="Genomic_DNA"/>
</dbReference>
<name>A0A7Y9FDX4_9CELL</name>
<feature type="transmembrane region" description="Helical" evidence="2">
    <location>
        <begin position="113"/>
        <end position="132"/>
    </location>
</feature>
<feature type="region of interest" description="Disordered" evidence="1">
    <location>
        <begin position="183"/>
        <end position="216"/>
    </location>
</feature>
<evidence type="ECO:0000313" key="4">
    <source>
        <dbReference type="EMBL" id="NYD85363.1"/>
    </source>
</evidence>
<evidence type="ECO:0000313" key="3">
    <source>
        <dbReference type="EMBL" id="GIG33202.1"/>
    </source>
</evidence>
<reference evidence="4 5" key="1">
    <citation type="submission" date="2020-07" db="EMBL/GenBank/DDBJ databases">
        <title>Sequencing the genomes of 1000 actinobacteria strains.</title>
        <authorList>
            <person name="Klenk H.-P."/>
        </authorList>
    </citation>
    <scope>NUCLEOTIDE SEQUENCE [LARGE SCALE GENOMIC DNA]</scope>
    <source>
        <strain evidence="4 5">DSM 24482</strain>
    </source>
</reference>
<proteinExistence type="predicted"/>
<keyword evidence="2" id="KW-0472">Membrane</keyword>
<organism evidence="4 5">
    <name type="scientific">Cellulomonas oligotrophica</name>
    <dbReference type="NCBI Taxonomy" id="931536"/>
    <lineage>
        <taxon>Bacteria</taxon>
        <taxon>Bacillati</taxon>
        <taxon>Actinomycetota</taxon>
        <taxon>Actinomycetes</taxon>
        <taxon>Micrococcales</taxon>
        <taxon>Cellulomonadaceae</taxon>
        <taxon>Cellulomonas</taxon>
    </lineage>
</organism>
<reference evidence="3 6" key="2">
    <citation type="submission" date="2021-01" db="EMBL/GenBank/DDBJ databases">
        <title>Whole genome shotgun sequence of Cellulomonas oligotrophica NBRC 109435.</title>
        <authorList>
            <person name="Komaki H."/>
            <person name="Tamura T."/>
        </authorList>
    </citation>
    <scope>NUCLEOTIDE SEQUENCE [LARGE SCALE GENOMIC DNA]</scope>
    <source>
        <strain evidence="3 6">NBRC 109435</strain>
    </source>
</reference>
<dbReference type="InterPro" id="IPR017195">
    <property type="entry name" value="ABC_thiamin-permease_prd"/>
</dbReference>
<feature type="transmembrane region" description="Helical" evidence="2">
    <location>
        <begin position="138"/>
        <end position="160"/>
    </location>
</feature>
<dbReference type="Pfam" id="PF09819">
    <property type="entry name" value="ABC_cobalt"/>
    <property type="match status" value="1"/>
</dbReference>
<feature type="transmembrane region" description="Helical" evidence="2">
    <location>
        <begin position="87"/>
        <end position="106"/>
    </location>
</feature>
<feature type="transmembrane region" description="Helical" evidence="2">
    <location>
        <begin position="62"/>
        <end position="81"/>
    </location>
</feature>
<dbReference type="RefSeq" id="WP_170209137.1">
    <property type="nucleotide sequence ID" value="NZ_BAABFI010000005.1"/>
</dbReference>
<sequence length="216" mass="22636">MSGFSTRLLLSCAAIGVAGGILGIPNYHLFTALSVAAPFLMGLAAGLYVLPGVVAQAAFRRPGVGFLTTMLAGVVSAPFTPTGFASVYGWLWIAVIMELPYAVTLYRYWKAPVAYALAVGAAGLYTWMWWTYYDMGTYAAWAQALLPSLLLVGLVGSTWLGRLVAARLAATGALRGLRLPEDRRRRAAGAAGDAARTDPAVPESPVADAPAPTPTA</sequence>
<protein>
    <submittedName>
        <fullName evidence="4">Energy-coupling factor transport system substrate-specific component</fullName>
    </submittedName>
</protein>
<keyword evidence="6" id="KW-1185">Reference proteome</keyword>
<comment type="caution">
    <text evidence="4">The sequence shown here is derived from an EMBL/GenBank/DDBJ whole genome shotgun (WGS) entry which is preliminary data.</text>
</comment>
<dbReference type="EMBL" id="BONN01000006">
    <property type="protein sequence ID" value="GIG33202.1"/>
    <property type="molecule type" value="Genomic_DNA"/>
</dbReference>
<dbReference type="Proteomes" id="UP000618382">
    <property type="component" value="Unassembled WGS sequence"/>
</dbReference>
<keyword evidence="2" id="KW-0812">Transmembrane</keyword>
<evidence type="ECO:0000313" key="6">
    <source>
        <dbReference type="Proteomes" id="UP000618382"/>
    </source>
</evidence>
<accession>A0A7Y9FDX4</accession>
<dbReference type="AlphaFoldDB" id="A0A7Y9FDX4"/>
<evidence type="ECO:0000313" key="5">
    <source>
        <dbReference type="Proteomes" id="UP000577956"/>
    </source>
</evidence>
<feature type="transmembrane region" description="Helical" evidence="2">
    <location>
        <begin position="29"/>
        <end position="50"/>
    </location>
</feature>
<evidence type="ECO:0000256" key="2">
    <source>
        <dbReference type="SAM" id="Phobius"/>
    </source>
</evidence>
<dbReference type="Proteomes" id="UP000577956">
    <property type="component" value="Unassembled WGS sequence"/>
</dbReference>